<name>A0ABD5F683_ENTAV</name>
<organism evidence="3 4">
    <name type="scientific">Enterococcus avium</name>
    <name type="common">Streptococcus avium</name>
    <dbReference type="NCBI Taxonomy" id="33945"/>
    <lineage>
        <taxon>Bacteria</taxon>
        <taxon>Bacillati</taxon>
        <taxon>Bacillota</taxon>
        <taxon>Bacilli</taxon>
        <taxon>Lactobacillales</taxon>
        <taxon>Enterococcaceae</taxon>
        <taxon>Enterococcus</taxon>
    </lineage>
</organism>
<dbReference type="RefSeq" id="WP_311931882.1">
    <property type="nucleotide sequence ID" value="NZ_JARPWY010000014.1"/>
</dbReference>
<dbReference type="InterPro" id="IPR050570">
    <property type="entry name" value="Cell_wall_metabolism_enzyme"/>
</dbReference>
<comment type="caution">
    <text evidence="3">The sequence shown here is derived from an EMBL/GenBank/DDBJ whole genome shotgun (WGS) entry which is preliminary data.</text>
</comment>
<proteinExistence type="predicted"/>
<feature type="chain" id="PRO_5044830646" evidence="1">
    <location>
        <begin position="21"/>
        <end position="262"/>
    </location>
</feature>
<dbReference type="AlphaFoldDB" id="A0ABD5F683"/>
<dbReference type="PANTHER" id="PTHR21666">
    <property type="entry name" value="PEPTIDASE-RELATED"/>
    <property type="match status" value="1"/>
</dbReference>
<accession>A0ABD5F683</accession>
<protein>
    <submittedName>
        <fullName evidence="3">M23 family metallopeptidase</fullName>
    </submittedName>
</protein>
<evidence type="ECO:0000259" key="2">
    <source>
        <dbReference type="Pfam" id="PF01551"/>
    </source>
</evidence>
<dbReference type="PANTHER" id="PTHR21666:SF270">
    <property type="entry name" value="MUREIN HYDROLASE ACTIVATOR ENVC"/>
    <property type="match status" value="1"/>
</dbReference>
<evidence type="ECO:0000313" key="3">
    <source>
        <dbReference type="EMBL" id="MDT2513969.1"/>
    </source>
</evidence>
<dbReference type="InterPro" id="IPR016047">
    <property type="entry name" value="M23ase_b-sheet_dom"/>
</dbReference>
<dbReference type="InterPro" id="IPR011055">
    <property type="entry name" value="Dup_hybrid_motif"/>
</dbReference>
<dbReference type="EMBL" id="JARPWY010000014">
    <property type="protein sequence ID" value="MDT2513969.1"/>
    <property type="molecule type" value="Genomic_DNA"/>
</dbReference>
<gene>
    <name evidence="3" type="ORF">P7D79_06940</name>
</gene>
<evidence type="ECO:0000313" key="4">
    <source>
        <dbReference type="Proteomes" id="UP001264335"/>
    </source>
</evidence>
<dbReference type="Proteomes" id="UP001264335">
    <property type="component" value="Unassembled WGS sequence"/>
</dbReference>
<dbReference type="SUPFAM" id="SSF51261">
    <property type="entry name" value="Duplicated hybrid motif"/>
    <property type="match status" value="1"/>
</dbReference>
<dbReference type="Pfam" id="PF01551">
    <property type="entry name" value="Peptidase_M23"/>
    <property type="match status" value="1"/>
</dbReference>
<feature type="signal peptide" evidence="1">
    <location>
        <begin position="1"/>
        <end position="20"/>
    </location>
</feature>
<feature type="domain" description="M23ase beta-sheet core" evidence="2">
    <location>
        <begin position="156"/>
        <end position="215"/>
    </location>
</feature>
<keyword evidence="1" id="KW-0732">Signal</keyword>
<sequence>MKKVLILAGCLLFFWSFSQLGTKNKPLQKEGFVMPNEATTIAFPLRGEWYTETSPADRVPSHGTNRFGLRYAFDFIQKDKNDRSHTANSADYLLGGIPLENYYCFGQPVYAPFTGEVITVKNNTSDGEKASWLHDQTTAIRHSLFFNPERDGFEAIAGNYIVIKQAASIYAAFCHLQKDSIAVSEGEHIAKGTYLGNVGHTGNSTEPHLHFQLMDSAIIESANGLPLVFDTYEKYNGNTWEIIQNQFPAAGERIRSLKSDRN</sequence>
<dbReference type="CDD" id="cd12797">
    <property type="entry name" value="M23_peptidase"/>
    <property type="match status" value="1"/>
</dbReference>
<dbReference type="Gene3D" id="2.70.70.10">
    <property type="entry name" value="Glucose Permease (Domain IIA)"/>
    <property type="match status" value="1"/>
</dbReference>
<reference evidence="3 4" key="1">
    <citation type="submission" date="2023-03" db="EMBL/GenBank/DDBJ databases">
        <authorList>
            <person name="Shen W."/>
            <person name="Cai J."/>
        </authorList>
    </citation>
    <scope>NUCLEOTIDE SEQUENCE [LARGE SCALE GENOMIC DNA]</scope>
    <source>
        <strain evidence="3 4">Y2</strain>
    </source>
</reference>
<evidence type="ECO:0000256" key="1">
    <source>
        <dbReference type="SAM" id="SignalP"/>
    </source>
</evidence>